<dbReference type="Pfam" id="PF02362">
    <property type="entry name" value="B3"/>
    <property type="match status" value="1"/>
</dbReference>
<sequence>MYQRLIFTKILSRTDVEHRMAIPMGSFDVFQIPQGEHSKQFDVIDMIKTGHSWSFRCSTRKKDFYPKPVLSSGWIEYIREKDLREGDQVSFFLVQKDGEEGLRLGVQAQKKLIRLWGKDCWTAPF</sequence>
<evidence type="ECO:0000256" key="3">
    <source>
        <dbReference type="ARBA" id="ARBA00023125"/>
    </source>
</evidence>
<dbReference type="Gene3D" id="2.40.330.10">
    <property type="entry name" value="DNA-binding pseudobarrel domain"/>
    <property type="match status" value="1"/>
</dbReference>
<dbReference type="InParanoid" id="B9PC87"/>
<evidence type="ECO:0000313" key="7">
    <source>
        <dbReference type="EMBL" id="PNT42563.1"/>
    </source>
</evidence>
<evidence type="ECO:0000313" key="8">
    <source>
        <dbReference type="Proteomes" id="UP000006729"/>
    </source>
</evidence>
<accession>B9PC87</accession>
<dbReference type="AlphaFoldDB" id="B9PC87"/>
<dbReference type="GO" id="GO:0003677">
    <property type="term" value="F:DNA binding"/>
    <property type="evidence" value="ECO:0007669"/>
    <property type="project" value="UniProtKB-KW"/>
</dbReference>
<dbReference type="Gramene" id="Potri.004G219800.1.v4.1">
    <property type="protein sequence ID" value="Potri.004G219800.1.v4.1"/>
    <property type="gene ID" value="Potri.004G219800.v4.1"/>
</dbReference>
<feature type="domain" description="TF-B3" evidence="6">
    <location>
        <begin position="5"/>
        <end position="110"/>
    </location>
</feature>
<evidence type="ECO:0000256" key="2">
    <source>
        <dbReference type="ARBA" id="ARBA00023015"/>
    </source>
</evidence>
<dbReference type="GO" id="GO:0005634">
    <property type="term" value="C:nucleus"/>
    <property type="evidence" value="ECO:0007669"/>
    <property type="project" value="UniProtKB-SubCell"/>
</dbReference>
<keyword evidence="5" id="KW-0539">Nucleus</keyword>
<dbReference type="SMR" id="B9PC87"/>
<dbReference type="Proteomes" id="UP000006729">
    <property type="component" value="Chromosome 4"/>
</dbReference>
<protein>
    <recommendedName>
        <fullName evidence="6">TF-B3 domain-containing protein</fullName>
    </recommendedName>
</protein>
<keyword evidence="4" id="KW-0804">Transcription</keyword>
<evidence type="ECO:0000256" key="5">
    <source>
        <dbReference type="ARBA" id="ARBA00023242"/>
    </source>
</evidence>
<dbReference type="eggNOG" id="ENOG502SUKF">
    <property type="taxonomic scope" value="Eukaryota"/>
</dbReference>
<dbReference type="EMBL" id="CM009293">
    <property type="protein sequence ID" value="PNT42563.1"/>
    <property type="molecule type" value="Genomic_DNA"/>
</dbReference>
<evidence type="ECO:0000256" key="4">
    <source>
        <dbReference type="ARBA" id="ARBA00023163"/>
    </source>
</evidence>
<name>B9PC87_POPTR</name>
<dbReference type="InterPro" id="IPR015300">
    <property type="entry name" value="DNA-bd_pseudobarrel_sf"/>
</dbReference>
<dbReference type="OMA" id="DENGHCW"/>
<dbReference type="InterPro" id="IPR003340">
    <property type="entry name" value="B3_DNA-bd"/>
</dbReference>
<gene>
    <name evidence="7" type="ORF">POPTR_004G219800</name>
</gene>
<evidence type="ECO:0000256" key="1">
    <source>
        <dbReference type="ARBA" id="ARBA00004123"/>
    </source>
</evidence>
<dbReference type="HOGENOM" id="CLU_134721_1_0_1"/>
<dbReference type="CDD" id="cd10017">
    <property type="entry name" value="B3_DNA"/>
    <property type="match status" value="1"/>
</dbReference>
<dbReference type="PROSITE" id="PS50863">
    <property type="entry name" value="B3"/>
    <property type="match status" value="1"/>
</dbReference>
<reference evidence="7 8" key="1">
    <citation type="journal article" date="2006" name="Science">
        <title>The genome of black cottonwood, Populus trichocarpa (Torr. &amp; Gray).</title>
        <authorList>
            <person name="Tuskan G.A."/>
            <person name="Difazio S."/>
            <person name="Jansson S."/>
            <person name="Bohlmann J."/>
            <person name="Grigoriev I."/>
            <person name="Hellsten U."/>
            <person name="Putnam N."/>
            <person name="Ralph S."/>
            <person name="Rombauts S."/>
            <person name="Salamov A."/>
            <person name="Schein J."/>
            <person name="Sterck L."/>
            <person name="Aerts A."/>
            <person name="Bhalerao R.R."/>
            <person name="Bhalerao R.P."/>
            <person name="Blaudez D."/>
            <person name="Boerjan W."/>
            <person name="Brun A."/>
            <person name="Brunner A."/>
            <person name="Busov V."/>
            <person name="Campbell M."/>
            <person name="Carlson J."/>
            <person name="Chalot M."/>
            <person name="Chapman J."/>
            <person name="Chen G.L."/>
            <person name="Cooper D."/>
            <person name="Coutinho P.M."/>
            <person name="Couturier J."/>
            <person name="Covert S."/>
            <person name="Cronk Q."/>
            <person name="Cunningham R."/>
            <person name="Davis J."/>
            <person name="Degroeve S."/>
            <person name="Dejardin A."/>
            <person name="Depamphilis C."/>
            <person name="Detter J."/>
            <person name="Dirks B."/>
            <person name="Dubchak I."/>
            <person name="Duplessis S."/>
            <person name="Ehlting J."/>
            <person name="Ellis B."/>
            <person name="Gendler K."/>
            <person name="Goodstein D."/>
            <person name="Gribskov M."/>
            <person name="Grimwood J."/>
            <person name="Groover A."/>
            <person name="Gunter L."/>
            <person name="Hamberger B."/>
            <person name="Heinze B."/>
            <person name="Helariutta Y."/>
            <person name="Henrissat B."/>
            <person name="Holligan D."/>
            <person name="Holt R."/>
            <person name="Huang W."/>
            <person name="Islam-Faridi N."/>
            <person name="Jones S."/>
            <person name="Jones-Rhoades M."/>
            <person name="Jorgensen R."/>
            <person name="Joshi C."/>
            <person name="Kangasjarvi J."/>
            <person name="Karlsson J."/>
            <person name="Kelleher C."/>
            <person name="Kirkpatrick R."/>
            <person name="Kirst M."/>
            <person name="Kohler A."/>
            <person name="Kalluri U."/>
            <person name="Larimer F."/>
            <person name="Leebens-Mack J."/>
            <person name="Leple J.C."/>
            <person name="Locascio P."/>
            <person name="Lou Y."/>
            <person name="Lucas S."/>
            <person name="Martin F."/>
            <person name="Montanini B."/>
            <person name="Napoli C."/>
            <person name="Nelson D.R."/>
            <person name="Nelson C."/>
            <person name="Nieminen K."/>
            <person name="Nilsson O."/>
            <person name="Pereda V."/>
            <person name="Peter G."/>
            <person name="Philippe R."/>
            <person name="Pilate G."/>
            <person name="Poliakov A."/>
            <person name="Razumovskaya J."/>
            <person name="Richardson P."/>
            <person name="Rinaldi C."/>
            <person name="Ritland K."/>
            <person name="Rouze P."/>
            <person name="Ryaboy D."/>
            <person name="Schmutz J."/>
            <person name="Schrader J."/>
            <person name="Segerman B."/>
            <person name="Shin H."/>
            <person name="Siddiqui A."/>
            <person name="Sterky F."/>
            <person name="Terry A."/>
            <person name="Tsai C.J."/>
            <person name="Uberbacher E."/>
            <person name="Unneberg P."/>
            <person name="Vahala J."/>
            <person name="Wall K."/>
            <person name="Wessler S."/>
            <person name="Yang G."/>
            <person name="Yin T."/>
            <person name="Douglas C."/>
            <person name="Marra M."/>
            <person name="Sandberg G."/>
            <person name="Van de Peer Y."/>
            <person name="Rokhsar D."/>
        </authorList>
    </citation>
    <scope>NUCLEOTIDE SEQUENCE [LARGE SCALE GENOMIC DNA]</scope>
    <source>
        <strain evidence="8">cv. Nisqually</strain>
    </source>
</reference>
<proteinExistence type="predicted"/>
<keyword evidence="2" id="KW-0805">Transcription regulation</keyword>
<keyword evidence="3" id="KW-0238">DNA-binding</keyword>
<comment type="subcellular location">
    <subcellularLocation>
        <location evidence="1">Nucleus</location>
    </subcellularLocation>
</comment>
<dbReference type="SUPFAM" id="SSF101936">
    <property type="entry name" value="DNA-binding pseudobarrel domain"/>
    <property type="match status" value="1"/>
</dbReference>
<evidence type="ECO:0000259" key="6">
    <source>
        <dbReference type="PROSITE" id="PS50863"/>
    </source>
</evidence>
<keyword evidence="8" id="KW-1185">Reference proteome</keyword>
<organism evidence="7 8">
    <name type="scientific">Populus trichocarpa</name>
    <name type="common">Western balsam poplar</name>
    <name type="synonym">Populus balsamifera subsp. trichocarpa</name>
    <dbReference type="NCBI Taxonomy" id="3694"/>
    <lineage>
        <taxon>Eukaryota</taxon>
        <taxon>Viridiplantae</taxon>
        <taxon>Streptophyta</taxon>
        <taxon>Embryophyta</taxon>
        <taxon>Tracheophyta</taxon>
        <taxon>Spermatophyta</taxon>
        <taxon>Magnoliopsida</taxon>
        <taxon>eudicotyledons</taxon>
        <taxon>Gunneridae</taxon>
        <taxon>Pentapetalae</taxon>
        <taxon>rosids</taxon>
        <taxon>fabids</taxon>
        <taxon>Malpighiales</taxon>
        <taxon>Salicaceae</taxon>
        <taxon>Saliceae</taxon>
        <taxon>Populus</taxon>
    </lineage>
</organism>